<accession>A0ABN9BQW9</accession>
<evidence type="ECO:0000313" key="2">
    <source>
        <dbReference type="Proteomes" id="UP001162483"/>
    </source>
</evidence>
<protein>
    <submittedName>
        <fullName evidence="1">Uncharacterized protein</fullName>
    </submittedName>
</protein>
<comment type="caution">
    <text evidence="1">The sequence shown here is derived from an EMBL/GenBank/DDBJ whole genome shotgun (WGS) entry which is preliminary data.</text>
</comment>
<reference evidence="1" key="1">
    <citation type="submission" date="2023-05" db="EMBL/GenBank/DDBJ databases">
        <authorList>
            <person name="Stuckert A."/>
        </authorList>
    </citation>
    <scope>NUCLEOTIDE SEQUENCE</scope>
</reference>
<keyword evidence="2" id="KW-1185">Reference proteome</keyword>
<dbReference type="EMBL" id="CATNWA010005372">
    <property type="protein sequence ID" value="CAI9549892.1"/>
    <property type="molecule type" value="Genomic_DNA"/>
</dbReference>
<proteinExistence type="predicted"/>
<sequence length="51" mass="5748">MYINGQMGAVQGWVAIYKQPLCPLLVLAPCVLQTQWNTDRRTAPLCEVLIM</sequence>
<name>A0ABN9BQW9_9NEOB</name>
<organism evidence="1 2">
    <name type="scientific">Staurois parvus</name>
    <dbReference type="NCBI Taxonomy" id="386267"/>
    <lineage>
        <taxon>Eukaryota</taxon>
        <taxon>Metazoa</taxon>
        <taxon>Chordata</taxon>
        <taxon>Craniata</taxon>
        <taxon>Vertebrata</taxon>
        <taxon>Euteleostomi</taxon>
        <taxon>Amphibia</taxon>
        <taxon>Batrachia</taxon>
        <taxon>Anura</taxon>
        <taxon>Neobatrachia</taxon>
        <taxon>Ranoidea</taxon>
        <taxon>Ranidae</taxon>
        <taxon>Staurois</taxon>
    </lineage>
</organism>
<gene>
    <name evidence="1" type="ORF">SPARVUS_LOCUS3417230</name>
</gene>
<evidence type="ECO:0000313" key="1">
    <source>
        <dbReference type="EMBL" id="CAI9549892.1"/>
    </source>
</evidence>
<dbReference type="Proteomes" id="UP001162483">
    <property type="component" value="Unassembled WGS sequence"/>
</dbReference>